<evidence type="ECO:0000256" key="7">
    <source>
        <dbReference type="ARBA" id="ARBA00047686"/>
    </source>
</evidence>
<dbReference type="InterPro" id="IPR033704">
    <property type="entry name" value="dUTPase_trimeric"/>
</dbReference>
<dbReference type="InterPro" id="IPR029054">
    <property type="entry name" value="dUTPase-like"/>
</dbReference>
<feature type="binding site" evidence="8">
    <location>
        <position position="126"/>
    </location>
    <ligand>
        <name>substrate</name>
    </ligand>
</feature>
<comment type="caution">
    <text evidence="8">Lacks conserved residue(s) required for the propagation of feature annotation.</text>
</comment>
<sequence>MSPIGRVSATGPIGPDSTTSVGSTTSPDGGITSPVSPENPMTPTSPASRPPLDVLIRRVDPDVPLPSYAQPGDAGADLRTTEACQLEPGERAVLPTGVSVALPEGYAAFVHPRSGLAARCGVALVNAPGTVDAGYRGEIKVIVVNLDPREAVRFERFDRIAQLVVQQVEKVRFQEVAKLPDSARAEGGFGSTGGHAAVDGTSGTSGQAAMGGQAGGNRYASVVSDREGQ</sequence>
<dbReference type="AlphaFoldDB" id="A0A7G1NK91"/>
<comment type="pathway">
    <text evidence="8">Pyrimidine metabolism; dUMP biosynthesis; dUMP from dCTP (dUTP route): step 2/2.</text>
</comment>
<feature type="region of interest" description="Disordered" evidence="9">
    <location>
        <begin position="184"/>
        <end position="229"/>
    </location>
</feature>
<comment type="similarity">
    <text evidence="2 8">Belongs to the dUTPase family.</text>
</comment>
<evidence type="ECO:0000256" key="9">
    <source>
        <dbReference type="SAM" id="MobiDB-lite"/>
    </source>
</evidence>
<keyword evidence="6 8" id="KW-0546">Nucleotide metabolism</keyword>
<feature type="region of interest" description="Disordered" evidence="9">
    <location>
        <begin position="1"/>
        <end position="51"/>
    </location>
</feature>
<keyword evidence="3 8" id="KW-0479">Metal-binding</keyword>
<keyword evidence="5 8" id="KW-0460">Magnesium</keyword>
<dbReference type="CDD" id="cd07557">
    <property type="entry name" value="trimeric_dUTPase"/>
    <property type="match status" value="1"/>
</dbReference>
<dbReference type="GO" id="GO:0004170">
    <property type="term" value="F:dUTP diphosphatase activity"/>
    <property type="evidence" value="ECO:0007669"/>
    <property type="project" value="UniProtKB-UniRule"/>
</dbReference>
<dbReference type="SUPFAM" id="SSF51283">
    <property type="entry name" value="dUTPase-like"/>
    <property type="match status" value="1"/>
</dbReference>
<dbReference type="InterPro" id="IPR008181">
    <property type="entry name" value="dUTPase"/>
</dbReference>
<evidence type="ECO:0000256" key="4">
    <source>
        <dbReference type="ARBA" id="ARBA00022801"/>
    </source>
</evidence>
<dbReference type="UniPathway" id="UPA00610">
    <property type="reaction ID" value="UER00666"/>
</dbReference>
<evidence type="ECO:0000313" key="11">
    <source>
        <dbReference type="EMBL" id="BCL23528.1"/>
    </source>
</evidence>
<dbReference type="PANTHER" id="PTHR11241:SF0">
    <property type="entry name" value="DEOXYURIDINE 5'-TRIPHOSPHATE NUCLEOTIDOHYDROLASE"/>
    <property type="match status" value="1"/>
</dbReference>
<organism evidence="11 12">
    <name type="scientific">Streptomyces tuirus</name>
    <dbReference type="NCBI Taxonomy" id="68278"/>
    <lineage>
        <taxon>Bacteria</taxon>
        <taxon>Bacillati</taxon>
        <taxon>Actinomycetota</taxon>
        <taxon>Actinomycetes</taxon>
        <taxon>Kitasatosporales</taxon>
        <taxon>Streptomycetaceae</taxon>
        <taxon>Streptomyces</taxon>
    </lineage>
</organism>
<dbReference type="FunFam" id="2.70.40.10:FF:000008">
    <property type="entry name" value="Deoxyuridine 5'-triphosphate nucleotidohydrolase"/>
    <property type="match status" value="1"/>
</dbReference>
<dbReference type="KEGG" id="stui:GCM10017668_53710"/>
<feature type="compositionally biased region" description="Low complexity" evidence="9">
    <location>
        <begin position="200"/>
        <end position="211"/>
    </location>
</feature>
<comment type="function">
    <text evidence="8">This enzyme is involved in nucleotide metabolism: it produces dUMP, the immediate precursor of thymidine nucleotides and it decreases the intracellular concentration of dUTP so that uracil cannot be incorporated into DNA.</text>
</comment>
<dbReference type="Gene3D" id="2.70.40.10">
    <property type="match status" value="1"/>
</dbReference>
<evidence type="ECO:0000313" key="12">
    <source>
        <dbReference type="Proteomes" id="UP000516373"/>
    </source>
</evidence>
<proteinExistence type="inferred from homology"/>
<dbReference type="Pfam" id="PF00692">
    <property type="entry name" value="dUTPase"/>
    <property type="match status" value="1"/>
</dbReference>
<feature type="binding site" evidence="8">
    <location>
        <begin position="130"/>
        <end position="132"/>
    </location>
    <ligand>
        <name>substrate</name>
    </ligand>
</feature>
<evidence type="ECO:0000256" key="3">
    <source>
        <dbReference type="ARBA" id="ARBA00022723"/>
    </source>
</evidence>
<evidence type="ECO:0000256" key="8">
    <source>
        <dbReference type="HAMAP-Rule" id="MF_00116"/>
    </source>
</evidence>
<dbReference type="NCBIfam" id="TIGR00576">
    <property type="entry name" value="dut"/>
    <property type="match status" value="1"/>
</dbReference>
<accession>A0A7G1NK91</accession>
<dbReference type="HAMAP" id="MF_00116">
    <property type="entry name" value="dUTPase_bact"/>
    <property type="match status" value="1"/>
</dbReference>
<evidence type="ECO:0000256" key="5">
    <source>
        <dbReference type="ARBA" id="ARBA00022842"/>
    </source>
</evidence>
<gene>
    <name evidence="8 11" type="primary">dut</name>
    <name evidence="11" type="ORF">GCM10017668_53710</name>
</gene>
<evidence type="ECO:0000256" key="2">
    <source>
        <dbReference type="ARBA" id="ARBA00006581"/>
    </source>
</evidence>
<reference evidence="11 12" key="1">
    <citation type="journal article" date="2014" name="Int. J. Syst. Evol. Microbiol.">
        <title>Complete genome sequence of Corynebacterium casei LMG S-19264T (=DSM 44701T), isolated from a smear-ripened cheese.</title>
        <authorList>
            <consortium name="US DOE Joint Genome Institute (JGI-PGF)"/>
            <person name="Walter F."/>
            <person name="Albersmeier A."/>
            <person name="Kalinowski J."/>
            <person name="Ruckert C."/>
        </authorList>
    </citation>
    <scope>NUCLEOTIDE SEQUENCE [LARGE SCALE GENOMIC DNA]</scope>
    <source>
        <strain evidence="11 12">JCM 4255</strain>
    </source>
</reference>
<feature type="domain" description="dUTPase-like" evidence="10">
    <location>
        <begin position="63"/>
        <end position="193"/>
    </location>
</feature>
<dbReference type="InterPro" id="IPR036157">
    <property type="entry name" value="dUTPase-like_sf"/>
</dbReference>
<dbReference type="NCBIfam" id="NF001862">
    <property type="entry name" value="PRK00601.1"/>
    <property type="match status" value="1"/>
</dbReference>
<evidence type="ECO:0000256" key="6">
    <source>
        <dbReference type="ARBA" id="ARBA00023080"/>
    </source>
</evidence>
<dbReference type="GO" id="GO:0006226">
    <property type="term" value="P:dUMP biosynthetic process"/>
    <property type="evidence" value="ECO:0007669"/>
    <property type="project" value="UniProtKB-UniRule"/>
</dbReference>
<evidence type="ECO:0000256" key="1">
    <source>
        <dbReference type="ARBA" id="ARBA00001946"/>
    </source>
</evidence>
<name>A0A7G1NK91_9ACTN</name>
<keyword evidence="4 8" id="KW-0378">Hydrolase</keyword>
<feature type="binding site" evidence="8">
    <location>
        <begin position="113"/>
        <end position="115"/>
    </location>
    <ligand>
        <name>substrate</name>
    </ligand>
</feature>
<evidence type="ECO:0000259" key="10">
    <source>
        <dbReference type="Pfam" id="PF00692"/>
    </source>
</evidence>
<dbReference type="GO" id="GO:0046081">
    <property type="term" value="P:dUTP catabolic process"/>
    <property type="evidence" value="ECO:0007669"/>
    <property type="project" value="InterPro"/>
</dbReference>
<protein>
    <recommendedName>
        <fullName evidence="8">Deoxyuridine 5'-triphosphate nucleotidohydrolase</fullName>
        <shortName evidence="8">dUTPase</shortName>
        <ecNumber evidence="8">3.6.1.23</ecNumber>
    </recommendedName>
    <alternativeName>
        <fullName evidence="8">dUTP pyrophosphatase</fullName>
    </alternativeName>
</protein>
<dbReference type="GO" id="GO:0000287">
    <property type="term" value="F:magnesium ion binding"/>
    <property type="evidence" value="ECO:0007669"/>
    <property type="project" value="UniProtKB-UniRule"/>
</dbReference>
<dbReference type="Proteomes" id="UP000516373">
    <property type="component" value="Chromosome"/>
</dbReference>
<dbReference type="EC" id="3.6.1.23" evidence="8"/>
<dbReference type="PANTHER" id="PTHR11241">
    <property type="entry name" value="DEOXYURIDINE 5'-TRIPHOSPHATE NUCLEOTIDOHYDROLASE"/>
    <property type="match status" value="1"/>
</dbReference>
<dbReference type="EMBL" id="AP023439">
    <property type="protein sequence ID" value="BCL23528.1"/>
    <property type="molecule type" value="Genomic_DNA"/>
</dbReference>
<feature type="compositionally biased region" description="Polar residues" evidence="9">
    <location>
        <begin position="16"/>
        <end position="47"/>
    </location>
</feature>
<comment type="cofactor">
    <cofactor evidence="1 8">
        <name>Mg(2+)</name>
        <dbReference type="ChEBI" id="CHEBI:18420"/>
    </cofactor>
</comment>
<comment type="catalytic activity">
    <reaction evidence="7 8">
        <text>dUTP + H2O = dUMP + diphosphate + H(+)</text>
        <dbReference type="Rhea" id="RHEA:10248"/>
        <dbReference type="ChEBI" id="CHEBI:15377"/>
        <dbReference type="ChEBI" id="CHEBI:15378"/>
        <dbReference type="ChEBI" id="CHEBI:33019"/>
        <dbReference type="ChEBI" id="CHEBI:61555"/>
        <dbReference type="ChEBI" id="CHEBI:246422"/>
        <dbReference type="EC" id="3.6.1.23"/>
    </reaction>
</comment>